<evidence type="ECO:0000256" key="1">
    <source>
        <dbReference type="SAM" id="SignalP"/>
    </source>
</evidence>
<feature type="signal peptide" evidence="1">
    <location>
        <begin position="1"/>
        <end position="27"/>
    </location>
</feature>
<reference evidence="2 3" key="1">
    <citation type="journal article" date="2012" name="Genet. Mol. Biol.">
        <title>Analysis of 16S rRNA and mxaF genes revealing insights into Methylobacterium niche-specific plant association.</title>
        <authorList>
            <person name="Dourado M.N."/>
            <person name="Andreote F.D."/>
            <person name="Dini-Andreote F."/>
            <person name="Conti R."/>
            <person name="Araujo J.M."/>
            <person name="Araujo W.L."/>
        </authorList>
    </citation>
    <scope>NUCLEOTIDE SEQUENCE [LARGE SCALE GENOMIC DNA]</scope>
    <source>
        <strain evidence="2 3">TC3-10</strain>
    </source>
</reference>
<dbReference type="EMBL" id="MLCA01000014">
    <property type="protein sequence ID" value="MEE7493562.1"/>
    <property type="molecule type" value="Genomic_DNA"/>
</dbReference>
<dbReference type="Proteomes" id="UP001355206">
    <property type="component" value="Unassembled WGS sequence"/>
</dbReference>
<protein>
    <submittedName>
        <fullName evidence="2">Porin</fullName>
    </submittedName>
</protein>
<name>A0ABU7TW68_9HYPH</name>
<keyword evidence="3" id="KW-1185">Reference proteome</keyword>
<dbReference type="SUPFAM" id="SSF56925">
    <property type="entry name" value="OMPA-like"/>
    <property type="match status" value="1"/>
</dbReference>
<organism evidence="2 3">
    <name type="scientific">Methylobacterium oryzae</name>
    <dbReference type="NCBI Taxonomy" id="334852"/>
    <lineage>
        <taxon>Bacteria</taxon>
        <taxon>Pseudomonadati</taxon>
        <taxon>Pseudomonadota</taxon>
        <taxon>Alphaproteobacteria</taxon>
        <taxon>Hyphomicrobiales</taxon>
        <taxon>Methylobacteriaceae</taxon>
        <taxon>Methylobacterium</taxon>
    </lineage>
</organism>
<accession>A0ABU7TW68</accession>
<feature type="chain" id="PRO_5047299371" evidence="1">
    <location>
        <begin position="28"/>
        <end position="330"/>
    </location>
</feature>
<dbReference type="RefSeq" id="WP_331289234.1">
    <property type="nucleotide sequence ID" value="NZ_MLBR01000014.1"/>
</dbReference>
<proteinExistence type="predicted"/>
<dbReference type="Gene3D" id="2.40.160.20">
    <property type="match status" value="1"/>
</dbReference>
<gene>
    <name evidence="2" type="ORF">MOTC310_25225</name>
</gene>
<evidence type="ECO:0000313" key="2">
    <source>
        <dbReference type="EMBL" id="MEE7493562.1"/>
    </source>
</evidence>
<comment type="caution">
    <text evidence="2">The sequence shown here is derived from an EMBL/GenBank/DDBJ whole genome shotgun (WGS) entry which is preliminary data.</text>
</comment>
<sequence>MARSKLNALVRSLTLAASVGAPCLAAAADLMLPPPPPPPPPPIEVGGGWYLRGDVGASIYTRPRYSDAYDYTGYAESNRAFGNAVGGGGFAGVGVGYQFTPFLRGDITGEYRYSTGLRGSEYYKGPDFDNGLGSYGVNKSSGNLDSAVVLANAYFDLGTWYGITPFIGGGVGYAFNHVSSYSTNQQFTSPTYGYDYGNPIYGCGCGQPSYNYAPVYDANGNAVYNTNSGSKFYKDKTSGSFAWALHAGLAYNVTDALKIELAYRYLNLGKAQTGAGFEPCCTGSLQAIKVKDIEAHDVKIGLRYYLGGFVAAPLPPLMPEPIPGPLVRKY</sequence>
<dbReference type="InterPro" id="IPR011250">
    <property type="entry name" value="OMP/PagP_B-barrel"/>
</dbReference>
<evidence type="ECO:0000313" key="3">
    <source>
        <dbReference type="Proteomes" id="UP001355206"/>
    </source>
</evidence>
<keyword evidence="1" id="KW-0732">Signal</keyword>